<proteinExistence type="predicted"/>
<evidence type="ECO:0000313" key="2">
    <source>
        <dbReference type="Proteomes" id="UP001310022"/>
    </source>
</evidence>
<name>A0AAN4W308_9BACT</name>
<evidence type="ECO:0000313" key="1">
    <source>
        <dbReference type="EMBL" id="GJM63050.1"/>
    </source>
</evidence>
<sequence>MSLLAINTYAQEEEVLSKKGQPVLPKAGDFGIGLEAKPYLEFLGNMFNGKTNNTISPSSQTIHLRYFLTDNSAVKLNVTINNSTTKNLYYVQDDAAIAVDPNSNAQVEDMRTRFYRSTSFNAGYQQFRGYGRLRGFYGAQATYTHSTSRYAYEYGNQMTAANPRPTTYQGRSSERTLETRDGNYNSLTAGLYGGIEYYFIPKACFGAEVSVNYGYGWESQGFRVYETMVGDQRVEMDKPTSPGDINRSFKTTGASSTYAGLYVMFHF</sequence>
<dbReference type="EMBL" id="BQKE01000002">
    <property type="protein sequence ID" value="GJM63050.1"/>
    <property type="molecule type" value="Genomic_DNA"/>
</dbReference>
<reference evidence="1 2" key="1">
    <citation type="submission" date="2021-12" db="EMBL/GenBank/DDBJ databases">
        <title>Genome sequencing of bacteria with rrn-lacking chromosome and rrn-plasmid.</title>
        <authorList>
            <person name="Anda M."/>
            <person name="Iwasaki W."/>
        </authorList>
    </citation>
    <scope>NUCLEOTIDE SEQUENCE [LARGE SCALE GENOMIC DNA]</scope>
    <source>
        <strain evidence="1 2">NBRC 15940</strain>
    </source>
</reference>
<gene>
    <name evidence="1" type="ORF">PEDI_36020</name>
</gene>
<dbReference type="AlphaFoldDB" id="A0AAN4W308"/>
<protein>
    <submittedName>
        <fullName evidence="1">Uncharacterized protein</fullName>
    </submittedName>
</protein>
<keyword evidence="2" id="KW-1185">Reference proteome</keyword>
<organism evidence="1 2">
    <name type="scientific">Persicobacter diffluens</name>
    <dbReference type="NCBI Taxonomy" id="981"/>
    <lineage>
        <taxon>Bacteria</taxon>
        <taxon>Pseudomonadati</taxon>
        <taxon>Bacteroidota</taxon>
        <taxon>Cytophagia</taxon>
        <taxon>Cytophagales</taxon>
        <taxon>Persicobacteraceae</taxon>
        <taxon>Persicobacter</taxon>
    </lineage>
</organism>
<comment type="caution">
    <text evidence="1">The sequence shown here is derived from an EMBL/GenBank/DDBJ whole genome shotgun (WGS) entry which is preliminary data.</text>
</comment>
<accession>A0AAN4W308</accession>
<dbReference type="Proteomes" id="UP001310022">
    <property type="component" value="Unassembled WGS sequence"/>
</dbReference>